<dbReference type="Proteomes" id="UP000251431">
    <property type="component" value="Unassembled WGS sequence"/>
</dbReference>
<evidence type="ECO:0000256" key="1">
    <source>
        <dbReference type="ARBA" id="ARBA00004141"/>
    </source>
</evidence>
<keyword evidence="5" id="KW-1003">Cell membrane</keyword>
<sequence>MRVAAFATRNHKEIVRDPITLLFGIGLPILLLGLFSVMQKNMPFALYEMNNLTPGVIVFSFSFLTLFSGMLLGKDKSSSFLMRIFVSPLSAADYILGYMIPLLPIALLQIFVCLATAMFLGLPFNKSILFMILVLLIISPLYISCGLLFGTLFTDKQVGGIFAIFVNVTTWLSGTWFELDMIGGTFQKIAQLLPFMHAVNAARAILHAEYANVFYSLIIVIGYTIIMTILAIFMFKQKMQGSTT</sequence>
<name>A0A2X0ZZE3_9BACI</name>
<evidence type="ECO:0000259" key="6">
    <source>
        <dbReference type="PROSITE" id="PS51012"/>
    </source>
</evidence>
<dbReference type="PANTHER" id="PTHR43229:SF2">
    <property type="entry name" value="NODULATION PROTEIN J"/>
    <property type="match status" value="1"/>
</dbReference>
<keyword evidence="2 5" id="KW-0812">Transmembrane</keyword>
<comment type="subcellular location">
    <subcellularLocation>
        <location evidence="5">Cell membrane</location>
        <topology evidence="5">Multi-pass membrane protein</topology>
    </subcellularLocation>
    <subcellularLocation>
        <location evidence="1">Membrane</location>
        <topology evidence="1">Multi-pass membrane protein</topology>
    </subcellularLocation>
</comment>
<proteinExistence type="inferred from homology"/>
<organism evidence="7 8">
    <name type="scientific">Lysinibacillus capsici</name>
    <dbReference type="NCBI Taxonomy" id="2115968"/>
    <lineage>
        <taxon>Bacteria</taxon>
        <taxon>Bacillati</taxon>
        <taxon>Bacillota</taxon>
        <taxon>Bacilli</taxon>
        <taxon>Bacillales</taxon>
        <taxon>Bacillaceae</taxon>
        <taxon>Lysinibacillus</taxon>
    </lineage>
</organism>
<dbReference type="InterPro" id="IPR051784">
    <property type="entry name" value="Nod_factor_ABC_transporter"/>
</dbReference>
<reference evidence="7 8" key="1">
    <citation type="submission" date="2018-06" db="EMBL/GenBank/DDBJ databases">
        <authorList>
            <consortium name="Pathogen Informatics"/>
            <person name="Doyle S."/>
        </authorList>
    </citation>
    <scope>NUCLEOTIDE SEQUENCE [LARGE SCALE GENOMIC DNA]</scope>
    <source>
        <strain evidence="7 8">NCTC7582</strain>
    </source>
</reference>
<dbReference type="PIRSF" id="PIRSF006648">
    <property type="entry name" value="DrrB"/>
    <property type="match status" value="1"/>
</dbReference>
<dbReference type="EMBL" id="UAQE01000004">
    <property type="protein sequence ID" value="SPU38288.1"/>
    <property type="molecule type" value="Genomic_DNA"/>
</dbReference>
<feature type="transmembrane region" description="Helical" evidence="5">
    <location>
        <begin position="158"/>
        <end position="177"/>
    </location>
</feature>
<evidence type="ECO:0000313" key="8">
    <source>
        <dbReference type="Proteomes" id="UP000251431"/>
    </source>
</evidence>
<dbReference type="Pfam" id="PF01061">
    <property type="entry name" value="ABC2_membrane"/>
    <property type="match status" value="1"/>
</dbReference>
<feature type="transmembrane region" description="Helical" evidence="5">
    <location>
        <begin position="214"/>
        <end position="235"/>
    </location>
</feature>
<evidence type="ECO:0000256" key="4">
    <source>
        <dbReference type="ARBA" id="ARBA00023136"/>
    </source>
</evidence>
<dbReference type="InterPro" id="IPR000412">
    <property type="entry name" value="ABC_2_transport"/>
</dbReference>
<dbReference type="PANTHER" id="PTHR43229">
    <property type="entry name" value="NODULATION PROTEIN J"/>
    <property type="match status" value="1"/>
</dbReference>
<comment type="similarity">
    <text evidence="5">Belongs to the ABC-2 integral membrane protein family.</text>
</comment>
<gene>
    <name evidence="7" type="ORF">NCTC7582_04244</name>
</gene>
<dbReference type="InterPro" id="IPR013525">
    <property type="entry name" value="ABC2_TM"/>
</dbReference>
<feature type="transmembrane region" description="Helical" evidence="5">
    <location>
        <begin position="21"/>
        <end position="39"/>
    </location>
</feature>
<feature type="transmembrane region" description="Helical" evidence="5">
    <location>
        <begin position="51"/>
        <end position="73"/>
    </location>
</feature>
<keyword evidence="4 5" id="KW-0472">Membrane</keyword>
<feature type="transmembrane region" description="Helical" evidence="5">
    <location>
        <begin position="102"/>
        <end position="122"/>
    </location>
</feature>
<evidence type="ECO:0000256" key="2">
    <source>
        <dbReference type="ARBA" id="ARBA00022692"/>
    </source>
</evidence>
<dbReference type="RefSeq" id="WP_112118315.1">
    <property type="nucleotide sequence ID" value="NZ_JANPWF010000001.1"/>
</dbReference>
<keyword evidence="3 5" id="KW-1133">Transmembrane helix</keyword>
<evidence type="ECO:0000256" key="5">
    <source>
        <dbReference type="RuleBase" id="RU361157"/>
    </source>
</evidence>
<dbReference type="GO" id="GO:0140359">
    <property type="term" value="F:ABC-type transporter activity"/>
    <property type="evidence" value="ECO:0007669"/>
    <property type="project" value="InterPro"/>
</dbReference>
<dbReference type="AlphaFoldDB" id="A0A2X0ZZE3"/>
<evidence type="ECO:0000256" key="3">
    <source>
        <dbReference type="ARBA" id="ARBA00022989"/>
    </source>
</evidence>
<protein>
    <recommendedName>
        <fullName evidence="5">Transport permease protein</fullName>
    </recommendedName>
</protein>
<evidence type="ECO:0000313" key="7">
    <source>
        <dbReference type="EMBL" id="SPU38288.1"/>
    </source>
</evidence>
<dbReference type="GO" id="GO:0043190">
    <property type="term" value="C:ATP-binding cassette (ABC) transporter complex"/>
    <property type="evidence" value="ECO:0007669"/>
    <property type="project" value="InterPro"/>
</dbReference>
<accession>A0A2X0ZZE3</accession>
<feature type="domain" description="ABC transmembrane type-2" evidence="6">
    <location>
        <begin position="19"/>
        <end position="238"/>
    </location>
</feature>
<keyword evidence="5" id="KW-0813">Transport</keyword>
<feature type="transmembrane region" description="Helical" evidence="5">
    <location>
        <begin position="129"/>
        <end position="152"/>
    </location>
</feature>
<dbReference type="PROSITE" id="PS51012">
    <property type="entry name" value="ABC_TM2"/>
    <property type="match status" value="1"/>
</dbReference>
<dbReference type="InterPro" id="IPR047817">
    <property type="entry name" value="ABC2_TM_bact-type"/>
</dbReference>